<dbReference type="Pfam" id="PF10935">
    <property type="entry name" value="DUF2637"/>
    <property type="match status" value="1"/>
</dbReference>
<protein>
    <submittedName>
        <fullName evidence="3">DUF2637 domain-containing protein</fullName>
    </submittedName>
</protein>
<evidence type="ECO:0000313" key="4">
    <source>
        <dbReference type="Proteomes" id="UP000262621"/>
    </source>
</evidence>
<keyword evidence="2" id="KW-1133">Transmembrane helix</keyword>
<feature type="transmembrane region" description="Helical" evidence="2">
    <location>
        <begin position="84"/>
        <end position="105"/>
    </location>
</feature>
<dbReference type="OrthoDB" id="4331650at2"/>
<evidence type="ECO:0000256" key="2">
    <source>
        <dbReference type="SAM" id="Phobius"/>
    </source>
</evidence>
<dbReference type="InterPro" id="IPR021235">
    <property type="entry name" value="DUF2637"/>
</dbReference>
<organism evidence="3 4">
    <name type="scientific">Micromonospora craniellae</name>
    <dbReference type="NCBI Taxonomy" id="2294034"/>
    <lineage>
        <taxon>Bacteria</taxon>
        <taxon>Bacillati</taxon>
        <taxon>Actinomycetota</taxon>
        <taxon>Actinomycetes</taxon>
        <taxon>Micromonosporales</taxon>
        <taxon>Micromonosporaceae</taxon>
        <taxon>Micromonospora</taxon>
    </lineage>
</organism>
<evidence type="ECO:0000313" key="3">
    <source>
        <dbReference type="EMBL" id="RFS43841.1"/>
    </source>
</evidence>
<feature type="region of interest" description="Disordered" evidence="1">
    <location>
        <begin position="115"/>
        <end position="185"/>
    </location>
</feature>
<name>A0A372FSW5_9ACTN</name>
<feature type="compositionally biased region" description="Basic residues" evidence="1">
    <location>
        <begin position="164"/>
        <end position="175"/>
    </location>
</feature>
<dbReference type="EMBL" id="QVFU01000043">
    <property type="protein sequence ID" value="RFS43841.1"/>
    <property type="molecule type" value="Genomic_DNA"/>
</dbReference>
<feature type="region of interest" description="Disordered" evidence="1">
    <location>
        <begin position="236"/>
        <end position="299"/>
    </location>
</feature>
<proteinExistence type="predicted"/>
<keyword evidence="2" id="KW-0812">Transmembrane</keyword>
<evidence type="ECO:0000256" key="1">
    <source>
        <dbReference type="SAM" id="MobiDB-lite"/>
    </source>
</evidence>
<accession>A0A372FSW5</accession>
<sequence>MLAIGGAAGAASFTHVHNVAAAHGQPGWLAWADAIVLELMSIASGLELRRRKRAHTSTVFPASVLACAVTLSLAAQVVEAEPSPIGWTAAAVPALGFLVMVKIALGYAGTTTPTNAARTADHLPDQPTHTTPPSGPAEPTRSGGTAGRRSATRTSGLAEVAHQPHGRNRRHRNAGRGRSAQPGDVAKLLPAARRVRDHLAADGQALTRAALAEALRGTGHTVSNTRVSELLKTLKAEATSPPAPQDSTPPVSLSPRPPSSRQQATHAIAYGGTRLPPPASHLEPTHPRHPLNGQENPES</sequence>
<dbReference type="Proteomes" id="UP000262621">
    <property type="component" value="Unassembled WGS sequence"/>
</dbReference>
<dbReference type="AlphaFoldDB" id="A0A372FSW5"/>
<comment type="caution">
    <text evidence="3">The sequence shown here is derived from an EMBL/GenBank/DDBJ whole genome shotgun (WGS) entry which is preliminary data.</text>
</comment>
<gene>
    <name evidence="3" type="ORF">D0Q02_25525</name>
</gene>
<feature type="transmembrane region" description="Helical" evidence="2">
    <location>
        <begin position="58"/>
        <end position="78"/>
    </location>
</feature>
<reference evidence="3 4" key="1">
    <citation type="submission" date="2018-08" db="EMBL/GenBank/DDBJ databases">
        <title>Verrucosispora craniellae sp. nov., isolated from a marine sponge in the South China Sea.</title>
        <authorList>
            <person name="Li L."/>
            <person name="Lin H.W."/>
        </authorList>
    </citation>
    <scope>NUCLEOTIDE SEQUENCE [LARGE SCALE GENOMIC DNA]</scope>
    <source>
        <strain evidence="3 4">LHW63014</strain>
    </source>
</reference>
<dbReference type="RefSeq" id="WP_117230550.1">
    <property type="nucleotide sequence ID" value="NZ_CP061725.1"/>
</dbReference>
<keyword evidence="2" id="KW-0472">Membrane</keyword>
<keyword evidence="4" id="KW-1185">Reference proteome</keyword>